<dbReference type="PANTHER" id="PTHR30437:SF4">
    <property type="entry name" value="TRANSCRIPTION ELONGATION FACTOR GREA"/>
    <property type="match status" value="1"/>
</dbReference>
<feature type="domain" description="Transcription elongation factor GreA/GreB C-terminal" evidence="3">
    <location>
        <begin position="526"/>
        <end position="588"/>
    </location>
</feature>
<dbReference type="InterPro" id="IPR036953">
    <property type="entry name" value="GreA/GreB_C_sf"/>
</dbReference>
<dbReference type="GO" id="GO:0003746">
    <property type="term" value="F:translation elongation factor activity"/>
    <property type="evidence" value="ECO:0007669"/>
    <property type="project" value="UniProtKB-KW"/>
</dbReference>
<dbReference type="Proteomes" id="UP000334923">
    <property type="component" value="Unassembled WGS sequence"/>
</dbReference>
<proteinExistence type="predicted"/>
<feature type="domain" description="Transcription elongation factor GreA/GreB N-terminal" evidence="4">
    <location>
        <begin position="450"/>
        <end position="517"/>
    </location>
</feature>
<dbReference type="OrthoDB" id="9808774at2"/>
<dbReference type="Gene3D" id="3.10.50.30">
    <property type="entry name" value="Transcription elongation factor, GreA/GreB, C-terminal domain"/>
    <property type="match status" value="1"/>
</dbReference>
<dbReference type="InterPro" id="IPR023459">
    <property type="entry name" value="Tscrpt_elong_fac_GreA/B_fam"/>
</dbReference>
<dbReference type="InterPro" id="IPR022691">
    <property type="entry name" value="Tscrpt_elong_fac_GreA/B_N"/>
</dbReference>
<dbReference type="Pfam" id="PF03449">
    <property type="entry name" value="GreA_GreB_N"/>
    <property type="match status" value="1"/>
</dbReference>
<dbReference type="AlphaFoldDB" id="A0A5E6MGI0"/>
<evidence type="ECO:0000259" key="3">
    <source>
        <dbReference type="Pfam" id="PF01272"/>
    </source>
</evidence>
<dbReference type="InterPro" id="IPR001437">
    <property type="entry name" value="Tscrpt_elong_fac_GreA/B_C"/>
</dbReference>
<gene>
    <name evidence="5" type="primary">greA</name>
    <name evidence="5" type="ORF">MAMT_01694</name>
</gene>
<accession>A0A5E6MGI0</accession>
<evidence type="ECO:0000259" key="4">
    <source>
        <dbReference type="Pfam" id="PF03449"/>
    </source>
</evidence>
<reference evidence="5 6" key="1">
    <citation type="submission" date="2019-09" db="EMBL/GenBank/DDBJ databases">
        <authorList>
            <person name="Cremers G."/>
        </authorList>
    </citation>
    <scope>NUCLEOTIDE SEQUENCE [LARGE SCALE GENOMIC DNA]</scope>
    <source>
        <strain evidence="5">4A</strain>
    </source>
</reference>
<dbReference type="EMBL" id="CABFVA020000088">
    <property type="protein sequence ID" value="VVM07335.1"/>
    <property type="molecule type" value="Genomic_DNA"/>
</dbReference>
<evidence type="ECO:0000256" key="1">
    <source>
        <dbReference type="ARBA" id="ARBA00023015"/>
    </source>
</evidence>
<dbReference type="GO" id="GO:0006354">
    <property type="term" value="P:DNA-templated transcription elongation"/>
    <property type="evidence" value="ECO:0007669"/>
    <property type="project" value="TreeGrafter"/>
</dbReference>
<dbReference type="PANTHER" id="PTHR30437">
    <property type="entry name" value="TRANSCRIPTION ELONGATION FACTOR GREA"/>
    <property type="match status" value="1"/>
</dbReference>
<dbReference type="SUPFAM" id="SSF54534">
    <property type="entry name" value="FKBP-like"/>
    <property type="match status" value="1"/>
</dbReference>
<dbReference type="GO" id="GO:0003677">
    <property type="term" value="F:DNA binding"/>
    <property type="evidence" value="ECO:0007669"/>
    <property type="project" value="InterPro"/>
</dbReference>
<keyword evidence="5" id="KW-0648">Protein biosynthesis</keyword>
<dbReference type="GO" id="GO:0070063">
    <property type="term" value="F:RNA polymerase binding"/>
    <property type="evidence" value="ECO:0007669"/>
    <property type="project" value="InterPro"/>
</dbReference>
<dbReference type="RefSeq" id="WP_142660507.1">
    <property type="nucleotide sequence ID" value="NZ_CABFVA020000088.1"/>
</dbReference>
<keyword evidence="5" id="KW-0251">Elongation factor</keyword>
<evidence type="ECO:0000313" key="6">
    <source>
        <dbReference type="Proteomes" id="UP000334923"/>
    </source>
</evidence>
<sequence length="608" mass="66419">MHAEKAHPLEEATSASSVKELPLSVGEYCLHRSWGFGLIREISLDSGSVIIDFQEKPRHRMQWEYALQSLEPVARAHIFVVKTEKLPMLREQVTSDPLAVVELCVRSLGEGATAEAVQEALSPSVIAPEAWKKWWDGVRRIMRREGRFEVPTRKHQPIRIASTAIPAWQKLLQELQQPASGKSAVEAARSLVKADEASPSGREQAVSAIDAILSSPNGIASEEKLELAVIRDELLAAIGKEPEQGALAVSQWLPEDGPSLRKALSSMAGSAQKTVLRKLVQERGGAIALLLDLLPSASARSADAIVTVLVEAGQTNELLERLARVIRERTIGTETLAWICRTRDELFRPLFRPDLFFCILYLLERQSSGVAKKGSKLYELLTGKLTILHAILSEAHLSDARDVSRAALASPALRELDKRSLLGAILKKFPGVQDLVAGDQQQDSEAVLIVSWRSLAQKKKELESLVTKQIPENSREIATARSYGDLRENHEFKAAKEMQGVLLRRKAECEAALSRARGTDFSDVATDSVNIGTRVLLKDLATGSERVVTILGAWDSDPATGVVSYLAGLGQTLLGHLPGDELVLPSEGKEEGARVRIERIEAAGPIPA</sequence>
<dbReference type="Gene3D" id="1.10.287.180">
    <property type="entry name" value="Transcription elongation factor, GreA/GreB, N-terminal domain"/>
    <property type="match status" value="1"/>
</dbReference>
<name>A0A5E6MGI0_9BACT</name>
<organism evidence="5 6">
    <name type="scientific">Methylacidimicrobium tartarophylax</name>
    <dbReference type="NCBI Taxonomy" id="1041768"/>
    <lineage>
        <taxon>Bacteria</taxon>
        <taxon>Pseudomonadati</taxon>
        <taxon>Verrucomicrobiota</taxon>
        <taxon>Methylacidimicrobium</taxon>
    </lineage>
</organism>
<dbReference type="InterPro" id="IPR036805">
    <property type="entry name" value="Tscrpt_elong_fac_GreA/B_N_sf"/>
</dbReference>
<keyword evidence="6" id="KW-1185">Reference proteome</keyword>
<evidence type="ECO:0000313" key="5">
    <source>
        <dbReference type="EMBL" id="VVM07335.1"/>
    </source>
</evidence>
<evidence type="ECO:0000256" key="2">
    <source>
        <dbReference type="ARBA" id="ARBA00023163"/>
    </source>
</evidence>
<dbReference type="SUPFAM" id="SSF46557">
    <property type="entry name" value="GreA transcript cleavage protein, N-terminal domain"/>
    <property type="match status" value="1"/>
</dbReference>
<dbReference type="GO" id="GO:0032784">
    <property type="term" value="P:regulation of DNA-templated transcription elongation"/>
    <property type="evidence" value="ECO:0007669"/>
    <property type="project" value="InterPro"/>
</dbReference>
<keyword evidence="2" id="KW-0804">Transcription</keyword>
<dbReference type="Pfam" id="PF01272">
    <property type="entry name" value="GreA_GreB"/>
    <property type="match status" value="1"/>
</dbReference>
<keyword evidence="1" id="KW-0805">Transcription regulation</keyword>
<protein>
    <submittedName>
        <fullName evidence="5">Transcription elongation factor GreA</fullName>
    </submittedName>
</protein>